<dbReference type="FunFam" id="2.60.120.330:FF:000001">
    <property type="entry name" value="Protein SRG1"/>
    <property type="match status" value="1"/>
</dbReference>
<organism evidence="7 8">
    <name type="scientific">Eleusine coracana subsp. coracana</name>
    <dbReference type="NCBI Taxonomy" id="191504"/>
    <lineage>
        <taxon>Eukaryota</taxon>
        <taxon>Viridiplantae</taxon>
        <taxon>Streptophyta</taxon>
        <taxon>Embryophyta</taxon>
        <taxon>Tracheophyta</taxon>
        <taxon>Spermatophyta</taxon>
        <taxon>Magnoliopsida</taxon>
        <taxon>Liliopsida</taxon>
        <taxon>Poales</taxon>
        <taxon>Poaceae</taxon>
        <taxon>PACMAD clade</taxon>
        <taxon>Chloridoideae</taxon>
        <taxon>Cynodonteae</taxon>
        <taxon>Eleusininae</taxon>
        <taxon>Eleusine</taxon>
    </lineage>
</organism>
<dbReference type="InterPro" id="IPR044861">
    <property type="entry name" value="IPNS-like_FE2OG_OXY"/>
</dbReference>
<dbReference type="Pfam" id="PF03171">
    <property type="entry name" value="2OG-FeII_Oxy"/>
    <property type="match status" value="1"/>
</dbReference>
<feature type="domain" description="Fe2OG dioxygenase" evidence="6">
    <location>
        <begin position="286"/>
        <end position="386"/>
    </location>
</feature>
<keyword evidence="2 5" id="KW-0479">Metal-binding</keyword>
<dbReference type="GO" id="GO:0046872">
    <property type="term" value="F:metal ion binding"/>
    <property type="evidence" value="ECO:0007669"/>
    <property type="project" value="UniProtKB-KW"/>
</dbReference>
<reference evidence="7" key="2">
    <citation type="submission" date="2021-12" db="EMBL/GenBank/DDBJ databases">
        <title>Resequencing data analysis of finger millet.</title>
        <authorList>
            <person name="Hatakeyama M."/>
            <person name="Aluri S."/>
            <person name="Balachadran M.T."/>
            <person name="Sivarajan S.R."/>
            <person name="Poveda L."/>
            <person name="Shimizu-Inatsugi R."/>
            <person name="Schlapbach R."/>
            <person name="Sreeman S.M."/>
            <person name="Shimizu K.K."/>
        </authorList>
    </citation>
    <scope>NUCLEOTIDE SEQUENCE</scope>
</reference>
<dbReference type="Proteomes" id="UP001054889">
    <property type="component" value="Unassembled WGS sequence"/>
</dbReference>
<dbReference type="InterPro" id="IPR026992">
    <property type="entry name" value="DIOX_N"/>
</dbReference>
<dbReference type="InterPro" id="IPR050295">
    <property type="entry name" value="Plant_2OG-oxidoreductases"/>
</dbReference>
<evidence type="ECO:0000256" key="2">
    <source>
        <dbReference type="ARBA" id="ARBA00022723"/>
    </source>
</evidence>
<dbReference type="EMBL" id="BQKI01000074">
    <property type="protein sequence ID" value="GJN20100.1"/>
    <property type="molecule type" value="Genomic_DNA"/>
</dbReference>
<evidence type="ECO:0000256" key="1">
    <source>
        <dbReference type="ARBA" id="ARBA00008056"/>
    </source>
</evidence>
<dbReference type="AlphaFoldDB" id="A0AAV5EC95"/>
<dbReference type="Pfam" id="PF14226">
    <property type="entry name" value="DIOX_N"/>
    <property type="match status" value="1"/>
</dbReference>
<keyword evidence="3 5" id="KW-0560">Oxidoreductase</keyword>
<reference evidence="7" key="1">
    <citation type="journal article" date="2018" name="DNA Res.">
        <title>Multiple hybrid de novo genome assembly of finger millet, an orphan allotetraploid crop.</title>
        <authorList>
            <person name="Hatakeyama M."/>
            <person name="Aluri S."/>
            <person name="Balachadran M.T."/>
            <person name="Sivarajan S.R."/>
            <person name="Patrignani A."/>
            <person name="Gruter S."/>
            <person name="Poveda L."/>
            <person name="Shimizu-Inatsugi R."/>
            <person name="Baeten J."/>
            <person name="Francoijs K.J."/>
            <person name="Nataraja K.N."/>
            <person name="Reddy Y.A.N."/>
            <person name="Phadnis S."/>
            <person name="Ravikumar R.L."/>
            <person name="Schlapbach R."/>
            <person name="Sreeman S.M."/>
            <person name="Shimizu K.K."/>
        </authorList>
    </citation>
    <scope>NUCLEOTIDE SEQUENCE</scope>
</reference>
<keyword evidence="8" id="KW-1185">Reference proteome</keyword>
<name>A0AAV5EC95_ELECO</name>
<evidence type="ECO:0000256" key="5">
    <source>
        <dbReference type="RuleBase" id="RU003682"/>
    </source>
</evidence>
<protein>
    <recommendedName>
        <fullName evidence="6">Fe2OG dioxygenase domain-containing protein</fullName>
    </recommendedName>
</protein>
<dbReference type="SUPFAM" id="SSF51197">
    <property type="entry name" value="Clavaminate synthase-like"/>
    <property type="match status" value="1"/>
</dbReference>
<evidence type="ECO:0000313" key="8">
    <source>
        <dbReference type="Proteomes" id="UP001054889"/>
    </source>
</evidence>
<dbReference type="GO" id="GO:0016491">
    <property type="term" value="F:oxidoreductase activity"/>
    <property type="evidence" value="ECO:0007669"/>
    <property type="project" value="UniProtKB-KW"/>
</dbReference>
<keyword evidence="4 5" id="KW-0408">Iron</keyword>
<sequence>MFEMEVDNEDVADEIDNEDDLRELEKLHLGIDDNHTPANLDVDIDMGQVMMRIMIYIRRRAVKQPPQGYRQHIRESETIDMAHAEGGESLPVPNVQALAQTCIGSATQIPKRYIRMEEGGEEVISHNISAAIPIIDLNRLLDPQSSKEESAKLGSACKQWGFFQLINHGVPDDVISNFKSDMTEFFKQPLEAKMAYSMVPGNLEGYGQHFVVSENQKLDWADMFYLMLRPSDSRDMRFWPSSPPSFRNSLDRYSSEAAKVVLCLLRFLAMDMGIEPESLLDIFRGQPQSLRMTYYPPCKQADKVVGLSPHTDGTGLTLLLQVNDVQGLQIRKDGKWVVVNALNGAFIINCGDILEILSNGRYKSIEHRAMVHPTEERMSAAIFHQPRKDATVGPLPELVKNDGGARYSSIGYMDFIKGFFAAKLDGRDHLNSLKNQ</sequence>
<evidence type="ECO:0000256" key="4">
    <source>
        <dbReference type="ARBA" id="ARBA00023004"/>
    </source>
</evidence>
<dbReference type="PROSITE" id="PS51471">
    <property type="entry name" value="FE2OG_OXY"/>
    <property type="match status" value="1"/>
</dbReference>
<evidence type="ECO:0000259" key="6">
    <source>
        <dbReference type="PROSITE" id="PS51471"/>
    </source>
</evidence>
<evidence type="ECO:0000256" key="3">
    <source>
        <dbReference type="ARBA" id="ARBA00023002"/>
    </source>
</evidence>
<comment type="caution">
    <text evidence="7">The sequence shown here is derived from an EMBL/GenBank/DDBJ whole genome shotgun (WGS) entry which is preliminary data.</text>
</comment>
<evidence type="ECO:0000313" key="7">
    <source>
        <dbReference type="EMBL" id="GJN20100.1"/>
    </source>
</evidence>
<comment type="similarity">
    <text evidence="1 5">Belongs to the iron/ascorbate-dependent oxidoreductase family.</text>
</comment>
<dbReference type="Gene3D" id="2.60.120.330">
    <property type="entry name" value="B-lactam Antibiotic, Isopenicillin N Synthase, Chain"/>
    <property type="match status" value="1"/>
</dbReference>
<accession>A0AAV5EC95</accession>
<gene>
    <name evidence="7" type="primary">gb07428</name>
    <name evidence="7" type="ORF">PR202_gb07428</name>
</gene>
<proteinExistence type="inferred from homology"/>
<dbReference type="InterPro" id="IPR027443">
    <property type="entry name" value="IPNS-like_sf"/>
</dbReference>
<dbReference type="PANTHER" id="PTHR47991">
    <property type="entry name" value="OXOGLUTARATE/IRON-DEPENDENT DIOXYGENASE"/>
    <property type="match status" value="1"/>
</dbReference>
<dbReference type="InterPro" id="IPR005123">
    <property type="entry name" value="Oxoglu/Fe-dep_dioxygenase_dom"/>
</dbReference>